<dbReference type="PANTHER" id="PTHR30126">
    <property type="entry name" value="HTH-TYPE TRANSCRIPTIONAL REGULATOR"/>
    <property type="match status" value="1"/>
</dbReference>
<accession>A0A1I2FG87</accession>
<dbReference type="GO" id="GO:0000976">
    <property type="term" value="F:transcription cis-regulatory region binding"/>
    <property type="evidence" value="ECO:0007669"/>
    <property type="project" value="TreeGrafter"/>
</dbReference>
<dbReference type="AlphaFoldDB" id="A0A1I2FG87"/>
<evidence type="ECO:0000256" key="3">
    <source>
        <dbReference type="ARBA" id="ARBA00023125"/>
    </source>
</evidence>
<evidence type="ECO:0000256" key="1">
    <source>
        <dbReference type="ARBA" id="ARBA00009437"/>
    </source>
</evidence>
<dbReference type="Proteomes" id="UP000199645">
    <property type="component" value="Unassembled WGS sequence"/>
</dbReference>
<dbReference type="PRINTS" id="PR00039">
    <property type="entry name" value="HTHLYSR"/>
</dbReference>
<dbReference type="PANTHER" id="PTHR30126:SF40">
    <property type="entry name" value="HTH-TYPE TRANSCRIPTIONAL REGULATOR GLTR"/>
    <property type="match status" value="1"/>
</dbReference>
<dbReference type="Pfam" id="PF00126">
    <property type="entry name" value="HTH_1"/>
    <property type="match status" value="1"/>
</dbReference>
<dbReference type="RefSeq" id="WP_093614312.1">
    <property type="nucleotide sequence ID" value="NZ_BOMT01000037.1"/>
</dbReference>
<dbReference type="Gene3D" id="1.10.10.10">
    <property type="entry name" value="Winged helix-like DNA-binding domain superfamily/Winged helix DNA-binding domain"/>
    <property type="match status" value="1"/>
</dbReference>
<dbReference type="STRING" id="35752.SAMN05421541_105333"/>
<dbReference type="InterPro" id="IPR036390">
    <property type="entry name" value="WH_DNA-bd_sf"/>
</dbReference>
<proteinExistence type="inferred from homology"/>
<gene>
    <name evidence="6" type="ORF">SAMN05421541_105333</name>
</gene>
<organism evidence="6 7">
    <name type="scientific">Actinoplanes philippinensis</name>
    <dbReference type="NCBI Taxonomy" id="35752"/>
    <lineage>
        <taxon>Bacteria</taxon>
        <taxon>Bacillati</taxon>
        <taxon>Actinomycetota</taxon>
        <taxon>Actinomycetes</taxon>
        <taxon>Micromonosporales</taxon>
        <taxon>Micromonosporaceae</taxon>
        <taxon>Actinoplanes</taxon>
    </lineage>
</organism>
<keyword evidence="3" id="KW-0238">DNA-binding</keyword>
<dbReference type="GO" id="GO:0003700">
    <property type="term" value="F:DNA-binding transcription factor activity"/>
    <property type="evidence" value="ECO:0007669"/>
    <property type="project" value="InterPro"/>
</dbReference>
<keyword evidence="2" id="KW-0805">Transcription regulation</keyword>
<dbReference type="EMBL" id="FONV01000005">
    <property type="protein sequence ID" value="SFF03610.1"/>
    <property type="molecule type" value="Genomic_DNA"/>
</dbReference>
<dbReference type="OrthoDB" id="3828349at2"/>
<dbReference type="InterPro" id="IPR000847">
    <property type="entry name" value="LysR_HTH_N"/>
</dbReference>
<name>A0A1I2FG87_9ACTN</name>
<keyword evidence="4" id="KW-0804">Transcription</keyword>
<dbReference type="SUPFAM" id="SSF46785">
    <property type="entry name" value="Winged helix' DNA-binding domain"/>
    <property type="match status" value="1"/>
</dbReference>
<sequence length="90" mass="9618">MNERELQAFVSVAQHGRMDLAARSLGYSQPAVSYQIKCLEQTLGTRLFARNSNGAVLTRAGRLMLPSAQAVLVLMAGIKTSTTVNVPVAA</sequence>
<evidence type="ECO:0000313" key="6">
    <source>
        <dbReference type="EMBL" id="SFF03610.1"/>
    </source>
</evidence>
<keyword evidence="7" id="KW-1185">Reference proteome</keyword>
<comment type="similarity">
    <text evidence="1">Belongs to the LysR transcriptional regulatory family.</text>
</comment>
<evidence type="ECO:0000256" key="2">
    <source>
        <dbReference type="ARBA" id="ARBA00023015"/>
    </source>
</evidence>
<evidence type="ECO:0000256" key="4">
    <source>
        <dbReference type="ARBA" id="ARBA00023163"/>
    </source>
</evidence>
<dbReference type="FunFam" id="1.10.10.10:FF:000001">
    <property type="entry name" value="LysR family transcriptional regulator"/>
    <property type="match status" value="1"/>
</dbReference>
<evidence type="ECO:0000313" key="7">
    <source>
        <dbReference type="Proteomes" id="UP000199645"/>
    </source>
</evidence>
<dbReference type="InterPro" id="IPR036388">
    <property type="entry name" value="WH-like_DNA-bd_sf"/>
</dbReference>
<feature type="domain" description="HTH lysR-type" evidence="5">
    <location>
        <begin position="1"/>
        <end position="58"/>
    </location>
</feature>
<dbReference type="PROSITE" id="PS50931">
    <property type="entry name" value="HTH_LYSR"/>
    <property type="match status" value="1"/>
</dbReference>
<evidence type="ECO:0000259" key="5">
    <source>
        <dbReference type="PROSITE" id="PS50931"/>
    </source>
</evidence>
<protein>
    <submittedName>
        <fullName evidence="6">Regulatory helix-turn-helix protein, lysR family</fullName>
    </submittedName>
</protein>
<reference evidence="6 7" key="1">
    <citation type="submission" date="2016-10" db="EMBL/GenBank/DDBJ databases">
        <authorList>
            <person name="de Groot N.N."/>
        </authorList>
    </citation>
    <scope>NUCLEOTIDE SEQUENCE [LARGE SCALE GENOMIC DNA]</scope>
    <source>
        <strain evidence="6 7">DSM 43019</strain>
    </source>
</reference>